<keyword evidence="2" id="KW-1185">Reference proteome</keyword>
<comment type="caution">
    <text evidence="1">The sequence shown here is derived from an EMBL/GenBank/DDBJ whole genome shotgun (WGS) entry which is preliminary data.</text>
</comment>
<organism evidence="1 2">
    <name type="scientific">Paenibacillus mesotrionivorans</name>
    <dbReference type="NCBI Taxonomy" id="3160968"/>
    <lineage>
        <taxon>Bacteria</taxon>
        <taxon>Bacillati</taxon>
        <taxon>Bacillota</taxon>
        <taxon>Bacilli</taxon>
        <taxon>Bacillales</taxon>
        <taxon>Paenibacillaceae</taxon>
        <taxon>Paenibacillus</taxon>
    </lineage>
</organism>
<dbReference type="Proteomes" id="UP001631969">
    <property type="component" value="Unassembled WGS sequence"/>
</dbReference>
<protein>
    <submittedName>
        <fullName evidence="1">Response regulator</fullName>
    </submittedName>
</protein>
<reference evidence="1" key="1">
    <citation type="submission" date="2024-12" db="EMBL/GenBank/DDBJ databases">
        <authorList>
            <person name="Wu N."/>
        </authorList>
    </citation>
    <scope>NUCLEOTIDE SEQUENCE</scope>
    <source>
        <strain evidence="1">P15</strain>
    </source>
</reference>
<evidence type="ECO:0000313" key="2">
    <source>
        <dbReference type="Proteomes" id="UP001631969"/>
    </source>
</evidence>
<proteinExistence type="predicted"/>
<name>A0ACC7NWX7_9BACL</name>
<evidence type="ECO:0000313" key="1">
    <source>
        <dbReference type="EMBL" id="MFM9328555.1"/>
    </source>
</evidence>
<accession>A0ACC7NWX7</accession>
<sequence>MRILLVEDEPMFRKGLAKMIGGLGTGWEVCGEAENGEEAEQLVEQLRPDLIITDIRMPLMDGLELLKRVKASHPDVAVIVITGYQDFQYAQSALRSGALDLLVKPCSKQDICLVLDKAEAVVAEKLEQRRREQREQSRRKENALRELFLRLPCRPDVAAALEREIAGSKLILLRIADYFPVHKQYLKKDMPLLQFAVLNIIGELAEVYGTSGDLLIIETGRFALFAQHMDSRHEQLLRTAIAESVLSFLGLRVESQEAVTVSTLNQLPDLYEELFGVRSSGEKEGGASSPEGAREGLPLPDGTASRIRQQMISAQLTSLIRNGETEGVKSCLEQLTGEVCGSRRDEWKMEALSLAFALHETARRHLEAEYEPRSVTARIGLLHECGGLPELREWLAEETGRFLAALSEWQQKYGGSSIAAAVRYMEEHYAEQLTLTDVALQAHLSSAYFSHLFKKETGRSFVTFLIELRMEKAKQLLANTGLNVTEVAGSVGYDLPNYFAKLFKQFSGLTPKEYRKRHQM</sequence>
<dbReference type="EMBL" id="JBJURJ010000005">
    <property type="protein sequence ID" value="MFM9328555.1"/>
    <property type="molecule type" value="Genomic_DNA"/>
</dbReference>
<gene>
    <name evidence="1" type="ORF">ACI1P1_09670</name>
</gene>